<evidence type="ECO:0000313" key="4">
    <source>
        <dbReference type="EMBL" id="KJX99307.1"/>
    </source>
</evidence>
<proteinExistence type="inferred from homology"/>
<accession>A0A0F4GQG7</accession>
<protein>
    <recommendedName>
        <fullName evidence="3">Cytoplasmic tRNA 2-thiolation protein 2</fullName>
    </recommendedName>
</protein>
<dbReference type="Pfam" id="PF10288">
    <property type="entry name" value="CTU2"/>
    <property type="match status" value="1"/>
</dbReference>
<evidence type="ECO:0000256" key="1">
    <source>
        <dbReference type="ARBA" id="ARBA00022490"/>
    </source>
</evidence>
<reference evidence="4 5" key="1">
    <citation type="submission" date="2015-03" db="EMBL/GenBank/DDBJ databases">
        <title>RNA-seq based gene annotation and comparative genomics of four Zymoseptoria species reveal species-specific pathogenicity related genes and transposable element activity.</title>
        <authorList>
            <person name="Grandaubert J."/>
            <person name="Bhattacharyya A."/>
            <person name="Stukenbrock E.H."/>
        </authorList>
    </citation>
    <scope>NUCLEOTIDE SEQUENCE [LARGE SCALE GENOMIC DNA]</scope>
    <source>
        <strain evidence="4 5">Zb18110</strain>
    </source>
</reference>
<comment type="caution">
    <text evidence="4">The sequence shown here is derived from an EMBL/GenBank/DDBJ whole genome shotgun (WGS) entry which is preliminary data.</text>
</comment>
<dbReference type="GO" id="GO:0016779">
    <property type="term" value="F:nucleotidyltransferase activity"/>
    <property type="evidence" value="ECO:0007669"/>
    <property type="project" value="UniProtKB-UniRule"/>
</dbReference>
<sequence length="358" mass="40058">MPGRRLPDEPVDTALCRRCQEVEPAIVVRTEPVCKSCFSKYVQTKVVKRLESFRVRHSEPGNERMVLLPVSYTASSVTLLHVLSQHLQGQTEKTGRTGFKLCVLHILGGNSANEDNEAPFDDLKARYPQHDYHTVRLSEALASDDVVRSLFTNSSNLEISADDPEESLRSLLLTAPSATSRQDIEQILKQRLTISFAKSHACDAVIWDHSATKLAERTISETAKGRGISLPWIVADGDSLHGIPFYHPLRELLNKELKSYVEFADPPFNARFSTVDTKPIVSTKNTTIDDLVEQYFESVEQDYPSIVANVVRTTGKLPVKAIEQAEQCELCCMPLRGRAPEKSRLCHGCIRMLPQAQD</sequence>
<dbReference type="AlphaFoldDB" id="A0A0F4GQG7"/>
<dbReference type="GO" id="GO:0000049">
    <property type="term" value="F:tRNA binding"/>
    <property type="evidence" value="ECO:0007669"/>
    <property type="project" value="InterPro"/>
</dbReference>
<dbReference type="GO" id="GO:0032447">
    <property type="term" value="P:protein urmylation"/>
    <property type="evidence" value="ECO:0007669"/>
    <property type="project" value="UniProtKB-UniRule"/>
</dbReference>
<comment type="function">
    <text evidence="3">Plays a central role in 2-thiolation of mcm(5)S(2)U at tRNA wobble positions of tRNA(Lys), tRNA(Glu) and tRNA(Gln). May act by forming a heterodimer with NCS6 that ligates sulfur from thiocarboxylated URM1 onto the uridine of tRNAs at wobble position. Prior mcm(5) tRNA modification by the elongator complex is required for 2-thiolation. May also be involved in protein urmylation.</text>
</comment>
<keyword evidence="2 3" id="KW-0819">tRNA processing</keyword>
<dbReference type="STRING" id="1047168.A0A0F4GQG7"/>
<comment type="pathway">
    <text evidence="3">tRNA modification; 5-methoxycarbonylmethyl-2-thiouridine-tRNA biosynthesis.</text>
</comment>
<dbReference type="PANTHER" id="PTHR20882">
    <property type="entry name" value="CYTOPLASMIC TRNA 2-THIOLATION PROTEIN 2"/>
    <property type="match status" value="1"/>
</dbReference>
<dbReference type="SUPFAM" id="SSF52402">
    <property type="entry name" value="Adenine nucleotide alpha hydrolases-like"/>
    <property type="match status" value="1"/>
</dbReference>
<dbReference type="PANTHER" id="PTHR20882:SF14">
    <property type="entry name" value="CYTOPLASMIC TRNA 2-THIOLATION PROTEIN 2"/>
    <property type="match status" value="1"/>
</dbReference>
<dbReference type="GO" id="GO:0016783">
    <property type="term" value="F:sulfurtransferase activity"/>
    <property type="evidence" value="ECO:0007669"/>
    <property type="project" value="TreeGrafter"/>
</dbReference>
<dbReference type="GO" id="GO:0002143">
    <property type="term" value="P:tRNA wobble position uridine thiolation"/>
    <property type="evidence" value="ECO:0007669"/>
    <property type="project" value="TreeGrafter"/>
</dbReference>
<comment type="subcellular location">
    <subcellularLocation>
        <location evidence="3">Cytoplasm</location>
    </subcellularLocation>
</comment>
<evidence type="ECO:0000313" key="5">
    <source>
        <dbReference type="Proteomes" id="UP000033647"/>
    </source>
</evidence>
<evidence type="ECO:0000256" key="2">
    <source>
        <dbReference type="ARBA" id="ARBA00022694"/>
    </source>
</evidence>
<dbReference type="HAMAP" id="MF_03054">
    <property type="entry name" value="CTU2"/>
    <property type="match status" value="1"/>
</dbReference>
<dbReference type="GO" id="GO:0005829">
    <property type="term" value="C:cytosol"/>
    <property type="evidence" value="ECO:0007669"/>
    <property type="project" value="TreeGrafter"/>
</dbReference>
<dbReference type="InterPro" id="IPR014729">
    <property type="entry name" value="Rossmann-like_a/b/a_fold"/>
</dbReference>
<keyword evidence="5" id="KW-1185">Reference proteome</keyword>
<dbReference type="UniPathway" id="UPA00988"/>
<keyword evidence="1 3" id="KW-0963">Cytoplasm</keyword>
<comment type="similarity">
    <text evidence="3">Belongs to the CTU2/NCS2 family.</text>
</comment>
<dbReference type="InterPro" id="IPR019407">
    <property type="entry name" value="CTU2"/>
</dbReference>
<dbReference type="EMBL" id="LAFY01000356">
    <property type="protein sequence ID" value="KJX99307.1"/>
    <property type="molecule type" value="Genomic_DNA"/>
</dbReference>
<name>A0A0F4GQG7_9PEZI</name>
<dbReference type="Gene3D" id="3.40.50.620">
    <property type="entry name" value="HUPs"/>
    <property type="match status" value="1"/>
</dbReference>
<dbReference type="OrthoDB" id="25129at2759"/>
<evidence type="ECO:0000256" key="3">
    <source>
        <dbReference type="HAMAP-Rule" id="MF_03054"/>
    </source>
</evidence>
<dbReference type="Proteomes" id="UP000033647">
    <property type="component" value="Unassembled WGS sequence"/>
</dbReference>
<organism evidence="4 5">
    <name type="scientific">Zymoseptoria brevis</name>
    <dbReference type="NCBI Taxonomy" id="1047168"/>
    <lineage>
        <taxon>Eukaryota</taxon>
        <taxon>Fungi</taxon>
        <taxon>Dikarya</taxon>
        <taxon>Ascomycota</taxon>
        <taxon>Pezizomycotina</taxon>
        <taxon>Dothideomycetes</taxon>
        <taxon>Dothideomycetidae</taxon>
        <taxon>Mycosphaerellales</taxon>
        <taxon>Mycosphaerellaceae</taxon>
        <taxon>Zymoseptoria</taxon>
    </lineage>
</organism>
<gene>
    <name evidence="3" type="primary">NCS2</name>
    <name evidence="3" type="synonym">CTU2</name>
    <name evidence="4" type="ORF">TI39_contig364g00005</name>
</gene>